<gene>
    <name evidence="4" type="ORF">PMG25_18990</name>
</gene>
<sequence>MTIYFYSTREKPYGCFSNFSAHGFTLDELWWPTSEHYFQAQKFVTTDAAWFEKIQTAKTPKDAAKMGRDRTHPLRKDWEQVKEEIMLRGVLQKFTTHEELQQILLQTGEEEIVENSPIDYYWGCGKDGSGQNRLGVILMQVREQLHKNHSILPRH</sequence>
<evidence type="ECO:0000313" key="5">
    <source>
        <dbReference type="Proteomes" id="UP001235849"/>
    </source>
</evidence>
<proteinExistence type="predicted"/>
<organism evidence="4 5">
    <name type="scientific">Roseofilum capinflatum BLCC-M114</name>
    <dbReference type="NCBI Taxonomy" id="3022440"/>
    <lineage>
        <taxon>Bacteria</taxon>
        <taxon>Bacillati</taxon>
        <taxon>Cyanobacteriota</taxon>
        <taxon>Cyanophyceae</taxon>
        <taxon>Desertifilales</taxon>
        <taxon>Desertifilaceae</taxon>
        <taxon>Roseofilum</taxon>
        <taxon>Roseofilum capinflatum</taxon>
    </lineage>
</organism>
<evidence type="ECO:0000313" key="4">
    <source>
        <dbReference type="EMBL" id="MDJ1176175.1"/>
    </source>
</evidence>
<evidence type="ECO:0000256" key="2">
    <source>
        <dbReference type="ARBA" id="ARBA00000751"/>
    </source>
</evidence>
<dbReference type="Gene3D" id="1.10.357.40">
    <property type="entry name" value="YbiA-like"/>
    <property type="match status" value="1"/>
</dbReference>
<dbReference type="NCBIfam" id="TIGR02464">
    <property type="entry name" value="ribofla_fusion"/>
    <property type="match status" value="1"/>
</dbReference>
<dbReference type="CDD" id="cd15457">
    <property type="entry name" value="NADAR"/>
    <property type="match status" value="1"/>
</dbReference>
<reference evidence="4 5" key="1">
    <citation type="submission" date="2023-01" db="EMBL/GenBank/DDBJ databases">
        <title>Novel diversity within Roseofilum (Cyanobacteria; Desertifilaceae) from marine benthic mats with descriptions of four novel species.</title>
        <authorList>
            <person name="Wang Y."/>
            <person name="Berthold D.E."/>
            <person name="Hu J."/>
            <person name="Lefler F.W."/>
            <person name="Laughinghouse H.D. IV."/>
        </authorList>
    </citation>
    <scope>NUCLEOTIDE SEQUENCE [LARGE SCALE GENOMIC DNA]</scope>
    <source>
        <strain evidence="4 5">BLCC-M114</strain>
    </source>
</reference>
<comment type="catalytic activity">
    <reaction evidence="2">
        <text>2,5-diamino-6-hydroxy-4-(5-phosphoribosylamino)-pyrimidine + H2O = 2,5,6-triamino-4-hydroxypyrimidine + D-ribose 5-phosphate</text>
        <dbReference type="Rhea" id="RHEA:23436"/>
        <dbReference type="ChEBI" id="CHEBI:15377"/>
        <dbReference type="ChEBI" id="CHEBI:58614"/>
        <dbReference type="ChEBI" id="CHEBI:78346"/>
        <dbReference type="ChEBI" id="CHEBI:137796"/>
    </reaction>
</comment>
<comment type="caution">
    <text evidence="4">The sequence shown here is derived from an EMBL/GenBank/DDBJ whole genome shotgun (WGS) entry which is preliminary data.</text>
</comment>
<dbReference type="RefSeq" id="WP_347178881.1">
    <property type="nucleotide sequence ID" value="NZ_JAQOSO010000099.1"/>
</dbReference>
<keyword evidence="5" id="KW-1185">Reference proteome</keyword>
<comment type="catalytic activity">
    <reaction evidence="1">
        <text>5-amino-6-(5-phospho-D-ribosylamino)uracil + H2O = 5,6-diaminouracil + D-ribose 5-phosphate</text>
        <dbReference type="Rhea" id="RHEA:55020"/>
        <dbReference type="ChEBI" id="CHEBI:15377"/>
        <dbReference type="ChEBI" id="CHEBI:46252"/>
        <dbReference type="ChEBI" id="CHEBI:58453"/>
        <dbReference type="ChEBI" id="CHEBI:78346"/>
    </reaction>
</comment>
<feature type="domain" description="NADAR" evidence="3">
    <location>
        <begin position="4"/>
        <end position="146"/>
    </location>
</feature>
<dbReference type="InterPro" id="IPR037238">
    <property type="entry name" value="YbiA-like_sf"/>
</dbReference>
<dbReference type="EMBL" id="JAQOSO010000099">
    <property type="protein sequence ID" value="MDJ1176175.1"/>
    <property type="molecule type" value="Genomic_DNA"/>
</dbReference>
<dbReference type="InterPro" id="IPR012816">
    <property type="entry name" value="NADAR"/>
</dbReference>
<dbReference type="Pfam" id="PF08719">
    <property type="entry name" value="NADAR"/>
    <property type="match status" value="1"/>
</dbReference>
<protein>
    <submittedName>
        <fullName evidence="4">NADAR family protein</fullName>
    </submittedName>
</protein>
<accession>A0ABT7BAI0</accession>
<dbReference type="Proteomes" id="UP001235849">
    <property type="component" value="Unassembled WGS sequence"/>
</dbReference>
<dbReference type="SUPFAM" id="SSF143990">
    <property type="entry name" value="YbiA-like"/>
    <property type="match status" value="1"/>
</dbReference>
<evidence type="ECO:0000256" key="1">
    <source>
        <dbReference type="ARBA" id="ARBA00000022"/>
    </source>
</evidence>
<name>A0ABT7BAI0_9CYAN</name>
<evidence type="ECO:0000259" key="3">
    <source>
        <dbReference type="Pfam" id="PF08719"/>
    </source>
</evidence>